<dbReference type="PANTHER" id="PTHR35691:SF1">
    <property type="entry name" value="EXPRESSED PROTEIN"/>
    <property type="match status" value="1"/>
</dbReference>
<evidence type="ECO:0000256" key="1">
    <source>
        <dbReference type="SAM" id="MobiDB-lite"/>
    </source>
</evidence>
<dbReference type="EMBL" id="JAEACU010000006">
    <property type="protein sequence ID" value="KAH7524495.1"/>
    <property type="molecule type" value="Genomic_DNA"/>
</dbReference>
<reference evidence="2" key="1">
    <citation type="journal article" date="2021" name="Front. Plant Sci.">
        <title>Chromosome-Scale Genome Assembly for Chinese Sour Jujube and Insights Into Its Genome Evolution and Domestication Signature.</title>
        <authorList>
            <person name="Shen L.-Y."/>
            <person name="Luo H."/>
            <person name="Wang X.-L."/>
            <person name="Wang X.-M."/>
            <person name="Qiu X.-J."/>
            <person name="Liu H."/>
            <person name="Zhou S.-S."/>
            <person name="Jia K.-H."/>
            <person name="Nie S."/>
            <person name="Bao Y.-T."/>
            <person name="Zhang R.-G."/>
            <person name="Yun Q.-Z."/>
            <person name="Chai Y.-H."/>
            <person name="Lu J.-Y."/>
            <person name="Li Y."/>
            <person name="Zhao S.-W."/>
            <person name="Mao J.-F."/>
            <person name="Jia S.-G."/>
            <person name="Mao Y.-M."/>
        </authorList>
    </citation>
    <scope>NUCLEOTIDE SEQUENCE</scope>
    <source>
        <strain evidence="2">AT0</strain>
        <tissue evidence="2">Leaf</tissue>
    </source>
</reference>
<name>A0A978V9B0_ZIZJJ</name>
<dbReference type="Proteomes" id="UP000813462">
    <property type="component" value="Unassembled WGS sequence"/>
</dbReference>
<organism evidence="2 3">
    <name type="scientific">Ziziphus jujuba var. spinosa</name>
    <dbReference type="NCBI Taxonomy" id="714518"/>
    <lineage>
        <taxon>Eukaryota</taxon>
        <taxon>Viridiplantae</taxon>
        <taxon>Streptophyta</taxon>
        <taxon>Embryophyta</taxon>
        <taxon>Tracheophyta</taxon>
        <taxon>Spermatophyta</taxon>
        <taxon>Magnoliopsida</taxon>
        <taxon>eudicotyledons</taxon>
        <taxon>Gunneridae</taxon>
        <taxon>Pentapetalae</taxon>
        <taxon>rosids</taxon>
        <taxon>fabids</taxon>
        <taxon>Rosales</taxon>
        <taxon>Rhamnaceae</taxon>
        <taxon>Paliureae</taxon>
        <taxon>Ziziphus</taxon>
    </lineage>
</organism>
<sequence>MGTWAFTVAGSLIAIPMARKWKSFGPLYFSATPGSMLDSITVINACHEERLQKILESQNSAVNASLTETGADSSGRTYLNLVQPTSFSPPTIRLGLLDNDNRQMIQPKRIKRLHSKQAIGSDPVKEQRQRFQAKHRRSKRTVVLWSSRLGSSFRNR</sequence>
<dbReference type="AlphaFoldDB" id="A0A978V9B0"/>
<evidence type="ECO:0000313" key="3">
    <source>
        <dbReference type="Proteomes" id="UP000813462"/>
    </source>
</evidence>
<evidence type="ECO:0000313" key="2">
    <source>
        <dbReference type="EMBL" id="KAH7524495.1"/>
    </source>
</evidence>
<comment type="caution">
    <text evidence="2">The sequence shown here is derived from an EMBL/GenBank/DDBJ whole genome shotgun (WGS) entry which is preliminary data.</text>
</comment>
<gene>
    <name evidence="2" type="ORF">FEM48_Zijuj06G0125400</name>
</gene>
<accession>A0A978V9B0</accession>
<proteinExistence type="predicted"/>
<dbReference type="PANTHER" id="PTHR35691">
    <property type="entry name" value="EXPRESSED PROTEIN"/>
    <property type="match status" value="1"/>
</dbReference>
<feature type="region of interest" description="Disordered" evidence="1">
    <location>
        <begin position="112"/>
        <end position="137"/>
    </location>
</feature>
<protein>
    <submittedName>
        <fullName evidence="2">Uncharacterized protein</fullName>
    </submittedName>
</protein>